<dbReference type="InterPro" id="IPR018253">
    <property type="entry name" value="DnaJ_domain_CS"/>
</dbReference>
<keyword evidence="4" id="KW-1185">Reference proteome</keyword>
<feature type="region of interest" description="Disordered" evidence="1">
    <location>
        <begin position="112"/>
        <end position="338"/>
    </location>
</feature>
<dbReference type="PANTHER" id="PTHR43096:SF10">
    <property type="entry name" value="CHAPERONE PROTEIN DNAJ A6, CHLOROPLASTIC"/>
    <property type="match status" value="1"/>
</dbReference>
<feature type="domain" description="J" evidence="2">
    <location>
        <begin position="5"/>
        <end position="70"/>
    </location>
</feature>
<feature type="compositionally biased region" description="Polar residues" evidence="1">
    <location>
        <begin position="170"/>
        <end position="195"/>
    </location>
</feature>
<feature type="compositionally biased region" description="Polar residues" evidence="1">
    <location>
        <begin position="223"/>
        <end position="245"/>
    </location>
</feature>
<dbReference type="PROSITE" id="PS50076">
    <property type="entry name" value="DNAJ_2"/>
    <property type="match status" value="1"/>
</dbReference>
<comment type="caution">
    <text evidence="3">The sequence shown here is derived from an EMBL/GenBank/DDBJ whole genome shotgun (WGS) entry which is preliminary data.</text>
</comment>
<feature type="compositionally biased region" description="Low complexity" evidence="1">
    <location>
        <begin position="262"/>
        <end position="275"/>
    </location>
</feature>
<dbReference type="SMART" id="SM00271">
    <property type="entry name" value="DnaJ"/>
    <property type="match status" value="1"/>
</dbReference>
<name>A0A0J9X748_GEOCN</name>
<dbReference type="EMBL" id="CCBN010000004">
    <property type="protein sequence ID" value="CDO53002.1"/>
    <property type="molecule type" value="Genomic_DNA"/>
</dbReference>
<proteinExistence type="predicted"/>
<dbReference type="InterPro" id="IPR001623">
    <property type="entry name" value="DnaJ_domain"/>
</dbReference>
<dbReference type="GO" id="GO:0005737">
    <property type="term" value="C:cytoplasm"/>
    <property type="evidence" value="ECO:0007669"/>
    <property type="project" value="TreeGrafter"/>
</dbReference>
<evidence type="ECO:0000256" key="1">
    <source>
        <dbReference type="SAM" id="MobiDB-lite"/>
    </source>
</evidence>
<dbReference type="OrthoDB" id="10250354at2759"/>
<dbReference type="PANTHER" id="PTHR43096">
    <property type="entry name" value="DNAJ HOMOLOG 1, MITOCHONDRIAL-RELATED"/>
    <property type="match status" value="1"/>
</dbReference>
<gene>
    <name evidence="3" type="ORF">BN980_GECA04s02716g</name>
</gene>
<dbReference type="Proteomes" id="UP000242525">
    <property type="component" value="Unassembled WGS sequence"/>
</dbReference>
<dbReference type="CDD" id="cd06257">
    <property type="entry name" value="DnaJ"/>
    <property type="match status" value="1"/>
</dbReference>
<protein>
    <recommendedName>
        <fullName evidence="2">J domain-containing protein</fullName>
    </recommendedName>
</protein>
<dbReference type="PRINTS" id="PR00625">
    <property type="entry name" value="JDOMAIN"/>
</dbReference>
<accession>A0A0J9X748</accession>
<feature type="region of interest" description="Disordered" evidence="1">
    <location>
        <begin position="359"/>
        <end position="489"/>
    </location>
</feature>
<feature type="compositionally biased region" description="Low complexity" evidence="1">
    <location>
        <begin position="453"/>
        <end position="465"/>
    </location>
</feature>
<organism evidence="3 4">
    <name type="scientific">Geotrichum candidum</name>
    <name type="common">Oospora lactis</name>
    <name type="synonym">Dipodascus geotrichum</name>
    <dbReference type="NCBI Taxonomy" id="1173061"/>
    <lineage>
        <taxon>Eukaryota</taxon>
        <taxon>Fungi</taxon>
        <taxon>Dikarya</taxon>
        <taxon>Ascomycota</taxon>
        <taxon>Saccharomycotina</taxon>
        <taxon>Dipodascomycetes</taxon>
        <taxon>Dipodascales</taxon>
        <taxon>Dipodascaceae</taxon>
        <taxon>Geotrichum</taxon>
    </lineage>
</organism>
<reference evidence="3" key="1">
    <citation type="submission" date="2014-03" db="EMBL/GenBank/DDBJ databases">
        <authorList>
            <person name="Casaregola S."/>
        </authorList>
    </citation>
    <scope>NUCLEOTIDE SEQUENCE [LARGE SCALE GENOMIC DNA]</scope>
    <source>
        <strain evidence="3">CLIB 918</strain>
    </source>
</reference>
<dbReference type="SUPFAM" id="SSF46565">
    <property type="entry name" value="Chaperone J-domain"/>
    <property type="match status" value="1"/>
</dbReference>
<feature type="compositionally biased region" description="Low complexity" evidence="1">
    <location>
        <begin position="208"/>
        <end position="222"/>
    </location>
</feature>
<feature type="compositionally biased region" description="Polar residues" evidence="1">
    <location>
        <begin position="480"/>
        <end position="489"/>
    </location>
</feature>
<dbReference type="Pfam" id="PF00226">
    <property type="entry name" value="DnaJ"/>
    <property type="match status" value="1"/>
</dbReference>
<dbReference type="GO" id="GO:0042026">
    <property type="term" value="P:protein refolding"/>
    <property type="evidence" value="ECO:0007669"/>
    <property type="project" value="TreeGrafter"/>
</dbReference>
<feature type="compositionally biased region" description="Basic residues" evidence="1">
    <location>
        <begin position="140"/>
        <end position="149"/>
    </location>
</feature>
<dbReference type="GO" id="GO:0051082">
    <property type="term" value="F:unfolded protein binding"/>
    <property type="evidence" value="ECO:0007669"/>
    <property type="project" value="TreeGrafter"/>
</dbReference>
<feature type="compositionally biased region" description="Basic residues" evidence="1">
    <location>
        <begin position="470"/>
        <end position="479"/>
    </location>
</feature>
<evidence type="ECO:0000259" key="2">
    <source>
        <dbReference type="PROSITE" id="PS50076"/>
    </source>
</evidence>
<evidence type="ECO:0000313" key="4">
    <source>
        <dbReference type="Proteomes" id="UP000242525"/>
    </source>
</evidence>
<dbReference type="InterPro" id="IPR036869">
    <property type="entry name" value="J_dom_sf"/>
</dbReference>
<dbReference type="Gene3D" id="1.10.287.110">
    <property type="entry name" value="DnaJ domain"/>
    <property type="match status" value="1"/>
</dbReference>
<feature type="compositionally biased region" description="Acidic residues" evidence="1">
    <location>
        <begin position="400"/>
        <end position="414"/>
    </location>
</feature>
<feature type="compositionally biased region" description="Polar residues" evidence="1">
    <location>
        <begin position="112"/>
        <end position="139"/>
    </location>
</feature>
<dbReference type="AlphaFoldDB" id="A0A0J9X748"/>
<dbReference type="STRING" id="1173061.A0A0J9X748"/>
<sequence>MSTSNHYELLGVHVSAAESDIRKAYRKLALKYHPDKNNNDPTAGDRFKELQRAYDTLIDAVERKKYDETIGTTSEPSPSMAGSSSSAFRNQFAKQARRGHYSTAETFFSTNYQRSGSTSQPQWTNKSYGFFSTSNTNPLRNHRPDRFRRPKQDNHPQYGFASSFRRPADGTTNKPFTYQQRKPPTEPMSESQPASSPYFGAKEDERGTATTDTNGDHTTGPTSTEGQNSNHKTNTNTNPDESNFAGNHFRPDNSERVNISMPPRSSSRPSAASAPNLFDSADDESGTGTDSSDDDFKGIRPNNGRGPKVRSSMHYYVPTTSDSEDDAAAAGGSSSNTEQEFIDLTLDEEDEIQELDVEERRANAKRRASTLQDPIDPKRQAPLPQSPVASSPEPKREPEVLTESDDKDEIEELEIPPSPRKRATNKTSIGGDDPHLKTPRKRQRVFESVNSSLAADLEAQATAATPNVTGRRRQRHRTPHSSNNVGAKSSHINLNRKDFFDIPPFTQTTGNFSMDEINEVITEDFGADASHRLPTPELVPGELDLHDAPHIVDALQPPVLPESIVDEAVAETGRLLADRAALARYGALMEEYVVAWNAYNERVAAYRMQRQRADLDTGVKILMEARYTLRYLQALELDRRVNALYDAAVLEHAKVMARFLNVKRLHELNN</sequence>
<dbReference type="PROSITE" id="PS00636">
    <property type="entry name" value="DNAJ_1"/>
    <property type="match status" value="1"/>
</dbReference>
<evidence type="ECO:0000313" key="3">
    <source>
        <dbReference type="EMBL" id="CDO53002.1"/>
    </source>
</evidence>